<evidence type="ECO:0000313" key="2">
    <source>
        <dbReference type="Proteomes" id="UP000011185"/>
    </source>
</evidence>
<protein>
    <submittedName>
        <fullName evidence="1">Putative LRR containing protein</fullName>
    </submittedName>
</protein>
<dbReference type="EMBL" id="JH993893">
    <property type="protein sequence ID" value="ELQ75981.1"/>
    <property type="molecule type" value="Genomic_DNA"/>
</dbReference>
<dbReference type="HOGENOM" id="CLU_577703_0_0_1"/>
<accession>L7JY43</accession>
<gene>
    <name evidence="1" type="ORF">THOM_1056</name>
</gene>
<dbReference type="VEuPathDB" id="MicrosporidiaDB:THOM_1056"/>
<reference evidence="1 2" key="1">
    <citation type="journal article" date="2012" name="PLoS Pathog.">
        <title>The genome of the obligate intracellular parasite Trachipleistophora hominis: new insights into microsporidian genome dynamics and reductive evolution.</title>
        <authorList>
            <person name="Heinz E."/>
            <person name="Williams T.A."/>
            <person name="Nakjang S."/>
            <person name="Noel C.J."/>
            <person name="Swan D.C."/>
            <person name="Goldberg A.V."/>
            <person name="Harris S.R."/>
            <person name="Weinmaier T."/>
            <person name="Markert S."/>
            <person name="Becher D."/>
            <person name="Bernhardt J."/>
            <person name="Dagan T."/>
            <person name="Hacker C."/>
            <person name="Lucocq J.M."/>
            <person name="Schweder T."/>
            <person name="Rattei T."/>
            <person name="Hall N."/>
            <person name="Hirt R.P."/>
            <person name="Embley T.M."/>
        </authorList>
    </citation>
    <scope>NUCLEOTIDE SEQUENCE [LARGE SCALE GENOMIC DNA]</scope>
</reference>
<evidence type="ECO:0000313" key="1">
    <source>
        <dbReference type="EMBL" id="ELQ75981.1"/>
    </source>
</evidence>
<keyword evidence="2" id="KW-1185">Reference proteome</keyword>
<organism evidence="1 2">
    <name type="scientific">Trachipleistophora hominis</name>
    <name type="common">Microsporidian parasite</name>
    <dbReference type="NCBI Taxonomy" id="72359"/>
    <lineage>
        <taxon>Eukaryota</taxon>
        <taxon>Fungi</taxon>
        <taxon>Fungi incertae sedis</taxon>
        <taxon>Microsporidia</taxon>
        <taxon>Pleistophoridae</taxon>
        <taxon>Trachipleistophora</taxon>
    </lineage>
</organism>
<proteinExistence type="predicted"/>
<sequence length="473" mass="53720">MSCCENKNIRLCLYLCYMNSGIVLPCNLTKVSMTDSVINTSIEMPGVLKVLAFKRVVIKRRCHINVGIDCTSISISQVKGVINIPFIKQYFHLTFSDLWSFELQENVDGTIDVLRISNGTCKSDFHIEQIVHMLNLIDIKCSGKIKLIINNNIENAILTNCSGPINFFNYGPIHPKEFNITCDSLELLKSEKDGPLMKVTISSTTLPDWLDLRTFFYYMRINSEGILQPSSFTIYDIKVQKILLKNCVGNIVCDGNNDSNDPIYREKSFFVFQVLDESINVPQSSVCSISDCYRLIMINVQIYTTLNPQSNIVKIYLEFFEVTDGCIVGIDEAFMSLILANCSGEFKISHALYNSGFMINLTRKDNFIKIERTLEGLYNITIKTIEISENINIPMNADTVQLTNITVSMRFFLLFSGMCNNLEVRNFSGSLKFPNVAGFKRFIGCRPNLRTDSSILSTPARHYEWSDVNFGYN</sequence>
<dbReference type="InParanoid" id="L7JY43"/>
<name>L7JY43_TRAHO</name>
<dbReference type="AlphaFoldDB" id="L7JY43"/>
<dbReference type="Proteomes" id="UP000011185">
    <property type="component" value="Unassembled WGS sequence"/>
</dbReference>